<dbReference type="GO" id="GO:1990904">
    <property type="term" value="C:ribonucleoprotein complex"/>
    <property type="evidence" value="ECO:0007669"/>
    <property type="project" value="UniProtKB-KW"/>
</dbReference>
<keyword evidence="10 11" id="KW-0687">Ribonucleoprotein</keyword>
<dbReference type="InterPro" id="IPR003156">
    <property type="entry name" value="DHHA1_dom"/>
</dbReference>
<dbReference type="GO" id="GO:0003735">
    <property type="term" value="F:structural constituent of ribosome"/>
    <property type="evidence" value="ECO:0007669"/>
    <property type="project" value="InterPro"/>
</dbReference>
<evidence type="ECO:0000313" key="16">
    <source>
        <dbReference type="Proteomes" id="UP000290909"/>
    </source>
</evidence>
<protein>
    <recommendedName>
        <fullName evidence="11">Large ribosomal subunit protein bL9</fullName>
    </recommendedName>
</protein>
<dbReference type="GO" id="GO:0005886">
    <property type="term" value="C:plasma membrane"/>
    <property type="evidence" value="ECO:0007669"/>
    <property type="project" value="UniProtKB-SubCell"/>
</dbReference>
<comment type="similarity">
    <text evidence="2 11">Belongs to the bacterial ribosomal protein bL9 family.</text>
</comment>
<dbReference type="RefSeq" id="WP_035368537.1">
    <property type="nucleotide sequence ID" value="NZ_LR215050.1"/>
</dbReference>
<dbReference type="Gene3D" id="3.30.70.270">
    <property type="match status" value="1"/>
</dbReference>
<evidence type="ECO:0000256" key="10">
    <source>
        <dbReference type="ARBA" id="ARBA00023274"/>
    </source>
</evidence>
<dbReference type="InterPro" id="IPR049553">
    <property type="entry name" value="GdpP-like_PAS"/>
</dbReference>
<dbReference type="Pfam" id="PF01281">
    <property type="entry name" value="Ribosomal_L9_N"/>
    <property type="match status" value="1"/>
</dbReference>
<keyword evidence="6 11" id="KW-0694">RNA-binding</keyword>
<reference evidence="15 16" key="1">
    <citation type="submission" date="2019-01" db="EMBL/GenBank/DDBJ databases">
        <authorList>
            <consortium name="Pathogen Informatics"/>
        </authorList>
    </citation>
    <scope>NUCLEOTIDE SEQUENCE [LARGE SCALE GENOMIC DNA]</scope>
    <source>
        <strain evidence="15 16">NCTC10172</strain>
    </source>
</reference>
<dbReference type="InterPro" id="IPR043128">
    <property type="entry name" value="Rev_trsase/Diguanyl_cyclase"/>
</dbReference>
<feature type="coiled-coil region" evidence="12">
    <location>
        <begin position="706"/>
        <end position="736"/>
    </location>
</feature>
<dbReference type="InterPro" id="IPR020069">
    <property type="entry name" value="Ribosomal_bL9_C"/>
</dbReference>
<dbReference type="Pfam" id="PF03948">
    <property type="entry name" value="Ribosomal_L9_C"/>
    <property type="match status" value="1"/>
</dbReference>
<keyword evidence="7 11" id="KW-0689">Ribosomal protein</keyword>
<dbReference type="Gene3D" id="3.40.5.10">
    <property type="entry name" value="Ribosomal protein L9, N-terminal domain"/>
    <property type="match status" value="1"/>
</dbReference>
<dbReference type="Pfam" id="PF24898">
    <property type="entry name" value="GGDEF_GdpP"/>
    <property type="match status" value="1"/>
</dbReference>
<evidence type="ECO:0000313" key="15">
    <source>
        <dbReference type="EMBL" id="VEU82899.1"/>
    </source>
</evidence>
<evidence type="ECO:0000256" key="13">
    <source>
        <dbReference type="SAM" id="Phobius"/>
    </source>
</evidence>
<evidence type="ECO:0000256" key="9">
    <source>
        <dbReference type="ARBA" id="ARBA00023136"/>
    </source>
</evidence>
<feature type="transmembrane region" description="Helical" evidence="13">
    <location>
        <begin position="39"/>
        <end position="59"/>
    </location>
</feature>
<dbReference type="InterPro" id="IPR001667">
    <property type="entry name" value="DDH_dom"/>
</dbReference>
<keyword evidence="5 11" id="KW-0699">rRNA-binding</keyword>
<evidence type="ECO:0000256" key="5">
    <source>
        <dbReference type="ARBA" id="ARBA00022730"/>
    </source>
</evidence>
<dbReference type="HAMAP" id="MF_00503">
    <property type="entry name" value="Ribosomal_bL9"/>
    <property type="match status" value="1"/>
</dbReference>
<feature type="domain" description="GGDEF" evidence="14">
    <location>
        <begin position="186"/>
        <end position="314"/>
    </location>
</feature>
<name>A0A449BKC1_9MOLU</name>
<dbReference type="InterPro" id="IPR036791">
    <property type="entry name" value="Ribosomal_bL9_C_sf"/>
</dbReference>
<feature type="transmembrane region" description="Helical" evidence="13">
    <location>
        <begin position="5"/>
        <end position="27"/>
    </location>
</feature>
<evidence type="ECO:0000256" key="8">
    <source>
        <dbReference type="ARBA" id="ARBA00022989"/>
    </source>
</evidence>
<dbReference type="NCBIfam" id="TIGR00158">
    <property type="entry name" value="L9"/>
    <property type="match status" value="1"/>
</dbReference>
<dbReference type="InterPro" id="IPR020594">
    <property type="entry name" value="Ribosomal_bL9_bac/chp"/>
</dbReference>
<accession>A0A449BKC1</accession>
<dbReference type="Proteomes" id="UP000290909">
    <property type="component" value="Chromosome"/>
</dbReference>
<dbReference type="Pfam" id="PF21370">
    <property type="entry name" value="PAS_GdpP"/>
    <property type="match status" value="1"/>
</dbReference>
<evidence type="ECO:0000256" key="2">
    <source>
        <dbReference type="ARBA" id="ARBA00010605"/>
    </source>
</evidence>
<dbReference type="EMBL" id="LR215050">
    <property type="protein sequence ID" value="VEU82899.1"/>
    <property type="molecule type" value="Genomic_DNA"/>
</dbReference>
<dbReference type="SUPFAM" id="SSF64182">
    <property type="entry name" value="DHH phosphoesterases"/>
    <property type="match status" value="1"/>
</dbReference>
<dbReference type="InterPro" id="IPR020070">
    <property type="entry name" value="Ribosomal_bL9_N"/>
</dbReference>
<dbReference type="Pfam" id="PF02272">
    <property type="entry name" value="DHHA1"/>
    <property type="match status" value="1"/>
</dbReference>
<dbReference type="PANTHER" id="PTHR47618">
    <property type="entry name" value="BIFUNCTIONAL OLIGORIBONUCLEASE AND PAP PHOSPHATASE NRNA"/>
    <property type="match status" value="1"/>
</dbReference>
<keyword evidence="4 13" id="KW-0812">Transmembrane</keyword>
<comment type="subcellular location">
    <subcellularLocation>
        <location evidence="1">Cell membrane</location>
        <topology evidence="1">Multi-pass membrane protein</topology>
    </subcellularLocation>
</comment>
<dbReference type="InterPro" id="IPR029787">
    <property type="entry name" value="Nucleotide_cyclase"/>
</dbReference>
<dbReference type="STRING" id="1408416.GCA_000702765_00363"/>
<gene>
    <name evidence="11 15" type="primary">rplI</name>
    <name evidence="15" type="ORF">NCTC10172_00925</name>
</gene>
<dbReference type="InterPro" id="IPR036935">
    <property type="entry name" value="Ribosomal_bL9_N_sf"/>
</dbReference>
<evidence type="ECO:0000259" key="14">
    <source>
        <dbReference type="PROSITE" id="PS50887"/>
    </source>
</evidence>
<dbReference type="Gene3D" id="3.10.310.30">
    <property type="match status" value="1"/>
</dbReference>
<dbReference type="SUPFAM" id="SSF55653">
    <property type="entry name" value="Ribosomal protein L9 C-domain"/>
    <property type="match status" value="1"/>
</dbReference>
<evidence type="ECO:0000256" key="7">
    <source>
        <dbReference type="ARBA" id="ARBA00022980"/>
    </source>
</evidence>
<sequence length="819" mass="92367">MKRVIILIISIILLVLAYVTYAVLTYTNWLGSFVQYKDTLVLVCIGLTFITFGYILYYVSHNYRRHIKNLQNRLARWSKLSPRVNQIGDDAFHELPIGIIVLDEQVQEIKWVNQYARSIFNDNLIDKFLNQISSTLSDYVASGQLTPVTIAVGNEKYEVIYKPTYKVLYLFNVTSREQVKQEYQDNIPAIGIINLDNFEENMQAFDISEQSSIKGEYLSSIADWAEEFNGYLKPYGDNRFILLVKRKNLEQMMQKKFDILERIRDISLKYGLRVTASIGIASWDLAYDELSDYAQNAIELAEKRGGDQAVVNIQNQKIAYFGAKLESLVKSSRVSARQSSQTLRELLDKAGEVLIMGHNQTDLDSFGSMILSLKMALTSPDAAAYVVLDVEKLDPTVKYVYDLLASSNHPVLNHMIRTEEALTKVTKDTLLLVLDTQTSQIVHSPELLSLNIKTAVIDHHRGNETSISGVFGYIHPSASSTIELLMELVDFFEREIKVDSLEASIMYAGLIVDTNTFTYRTNTRTFEVAAKLKEYGADTIMVKTWLRNDLERMIELNNLLGKVEIYLDRFAIINVEEIHEDRAFIAQVSEQLLDIRDIDAAFTIVKISPTDVGISARSYGAINVQVIMEEMGGGGHLNSAATQIKDIEVNDAYQQLKHILELEYGGDSEPMKVILLEDVKGKGKKDAIIEVAGGYANFLISSKLAVQATEENLAILAEQKEKQKQQEIQYLNLMRKIASEIDGKSITLPIQVGADGKRFGSITSKQIVEEFEKKHGVVIDKKKIELTTDIVSAGIYPVTVNLDKGVKASFEVNIIEKRD</sequence>
<dbReference type="Gene3D" id="3.10.430.100">
    <property type="entry name" value="Ribosomal protein L9, C-terminal domain"/>
    <property type="match status" value="1"/>
</dbReference>
<evidence type="ECO:0000256" key="1">
    <source>
        <dbReference type="ARBA" id="ARBA00004651"/>
    </source>
</evidence>
<dbReference type="Pfam" id="PF01368">
    <property type="entry name" value="DHH"/>
    <property type="match status" value="1"/>
</dbReference>
<dbReference type="InterPro" id="IPR000160">
    <property type="entry name" value="GGDEF_dom"/>
</dbReference>
<keyword evidence="9 13" id="KW-0472">Membrane</keyword>
<dbReference type="PANTHER" id="PTHR47618:SF2">
    <property type="entry name" value="CYCLIC-DI-AMP PHOSPHODIESTERASE GDPP"/>
    <property type="match status" value="1"/>
</dbReference>
<evidence type="ECO:0000256" key="4">
    <source>
        <dbReference type="ARBA" id="ARBA00022692"/>
    </source>
</evidence>
<dbReference type="SUPFAM" id="SSF55658">
    <property type="entry name" value="L9 N-domain-like"/>
    <property type="match status" value="1"/>
</dbReference>
<evidence type="ECO:0000256" key="11">
    <source>
        <dbReference type="HAMAP-Rule" id="MF_00503"/>
    </source>
</evidence>
<keyword evidence="3" id="KW-1003">Cell membrane</keyword>
<organism evidence="15 16">
    <name type="scientific">Acholeplasma hippikon</name>
    <dbReference type="NCBI Taxonomy" id="264636"/>
    <lineage>
        <taxon>Bacteria</taxon>
        <taxon>Bacillati</taxon>
        <taxon>Mycoplasmatota</taxon>
        <taxon>Mollicutes</taxon>
        <taxon>Acholeplasmatales</taxon>
        <taxon>Acholeplasmataceae</taxon>
        <taxon>Acholeplasma</taxon>
    </lineage>
</organism>
<dbReference type="GO" id="GO:0006412">
    <property type="term" value="P:translation"/>
    <property type="evidence" value="ECO:0007669"/>
    <property type="project" value="UniProtKB-UniRule"/>
</dbReference>
<dbReference type="SMART" id="SM00267">
    <property type="entry name" value="GGDEF"/>
    <property type="match status" value="1"/>
</dbReference>
<dbReference type="Gene3D" id="3.90.1640.10">
    <property type="entry name" value="inorganic pyrophosphatase (n-terminal core)"/>
    <property type="match status" value="1"/>
</dbReference>
<dbReference type="KEGG" id="ahk:NCTC10172_00925"/>
<dbReference type="InterPro" id="IPR009027">
    <property type="entry name" value="Ribosomal_bL9/RNase_H1_N"/>
</dbReference>
<keyword evidence="8 13" id="KW-1133">Transmembrane helix</keyword>
<dbReference type="PROSITE" id="PS50887">
    <property type="entry name" value="GGDEF"/>
    <property type="match status" value="1"/>
</dbReference>
<dbReference type="GO" id="GO:0005840">
    <property type="term" value="C:ribosome"/>
    <property type="evidence" value="ECO:0007669"/>
    <property type="project" value="UniProtKB-KW"/>
</dbReference>
<dbReference type="SUPFAM" id="SSF55073">
    <property type="entry name" value="Nucleotide cyclase"/>
    <property type="match status" value="1"/>
</dbReference>
<keyword evidence="16" id="KW-1185">Reference proteome</keyword>
<dbReference type="AlphaFoldDB" id="A0A449BKC1"/>
<evidence type="ECO:0000256" key="3">
    <source>
        <dbReference type="ARBA" id="ARBA00022475"/>
    </source>
</evidence>
<proteinExistence type="inferred from homology"/>
<comment type="function">
    <text evidence="11">Binds to the 23S rRNA.</text>
</comment>
<dbReference type="NCBIfam" id="NF011110">
    <property type="entry name" value="PRK14538.1"/>
    <property type="match status" value="1"/>
</dbReference>
<evidence type="ECO:0000256" key="6">
    <source>
        <dbReference type="ARBA" id="ARBA00022884"/>
    </source>
</evidence>
<evidence type="ECO:0000256" key="12">
    <source>
        <dbReference type="SAM" id="Coils"/>
    </source>
</evidence>
<dbReference type="InterPro" id="IPR051319">
    <property type="entry name" value="Oligoribo/pAp-PDE_c-di-AMP_PDE"/>
</dbReference>
<dbReference type="InterPro" id="IPR038763">
    <property type="entry name" value="DHH_sf"/>
</dbReference>
<keyword evidence="12" id="KW-0175">Coiled coil</keyword>
<dbReference type="Gene3D" id="3.30.450.20">
    <property type="entry name" value="PAS domain"/>
    <property type="match status" value="1"/>
</dbReference>
<dbReference type="GO" id="GO:0019843">
    <property type="term" value="F:rRNA binding"/>
    <property type="evidence" value="ECO:0007669"/>
    <property type="project" value="UniProtKB-UniRule"/>
</dbReference>